<dbReference type="PANTHER" id="PTHR42951">
    <property type="entry name" value="METALLO-BETA-LACTAMASE DOMAIN-CONTAINING"/>
    <property type="match status" value="1"/>
</dbReference>
<dbReference type="Pfam" id="PF00753">
    <property type="entry name" value="Lactamase_B"/>
    <property type="match status" value="1"/>
</dbReference>
<name>A0A9D1FEA7_9FIRM</name>
<dbReference type="Gene3D" id="3.60.15.10">
    <property type="entry name" value="Ribonuclease Z/Hydroxyacylglutathione hydrolase-like"/>
    <property type="match status" value="1"/>
</dbReference>
<evidence type="ECO:0000259" key="1">
    <source>
        <dbReference type="SMART" id="SM00849"/>
    </source>
</evidence>
<dbReference type="InterPro" id="IPR050855">
    <property type="entry name" value="NDM-1-like"/>
</dbReference>
<evidence type="ECO:0000313" key="3">
    <source>
        <dbReference type="Proteomes" id="UP000824001"/>
    </source>
</evidence>
<gene>
    <name evidence="2" type="ORF">IAC18_07215</name>
</gene>
<protein>
    <submittedName>
        <fullName evidence="2">MBL fold metallo-hydrolase</fullName>
    </submittedName>
</protein>
<dbReference type="EMBL" id="DVJK01000204">
    <property type="protein sequence ID" value="HIS67338.1"/>
    <property type="molecule type" value="Genomic_DNA"/>
</dbReference>
<organism evidence="2 3">
    <name type="scientific">Candidatus Scatomorpha merdipullorum</name>
    <dbReference type="NCBI Taxonomy" id="2840927"/>
    <lineage>
        <taxon>Bacteria</taxon>
        <taxon>Bacillati</taxon>
        <taxon>Bacillota</taxon>
        <taxon>Clostridia</taxon>
        <taxon>Eubacteriales</taxon>
        <taxon>Candidatus Scatomorpha</taxon>
    </lineage>
</organism>
<reference evidence="2" key="2">
    <citation type="journal article" date="2021" name="PeerJ">
        <title>Extensive microbial diversity within the chicken gut microbiome revealed by metagenomics and culture.</title>
        <authorList>
            <person name="Gilroy R."/>
            <person name="Ravi A."/>
            <person name="Getino M."/>
            <person name="Pursley I."/>
            <person name="Horton D.L."/>
            <person name="Alikhan N.F."/>
            <person name="Baker D."/>
            <person name="Gharbi K."/>
            <person name="Hall N."/>
            <person name="Watson M."/>
            <person name="Adriaenssens E.M."/>
            <person name="Foster-Nyarko E."/>
            <person name="Jarju S."/>
            <person name="Secka A."/>
            <person name="Antonio M."/>
            <person name="Oren A."/>
            <person name="Chaudhuri R.R."/>
            <person name="La Ragione R."/>
            <person name="Hildebrand F."/>
            <person name="Pallen M.J."/>
        </authorList>
    </citation>
    <scope>NUCLEOTIDE SEQUENCE</scope>
    <source>
        <strain evidence="2">ChiHjej10B9-9673</strain>
    </source>
</reference>
<dbReference type="InterPro" id="IPR036866">
    <property type="entry name" value="RibonucZ/Hydroxyglut_hydro"/>
</dbReference>
<dbReference type="SUPFAM" id="SSF56281">
    <property type="entry name" value="Metallo-hydrolase/oxidoreductase"/>
    <property type="match status" value="1"/>
</dbReference>
<sequence length="291" mass="32551">MYELIKISEQSYYISCPAKIGVYDTGDGVYIVDAGSDKDAGRRVRKTLDEQGWRLKAVLVTHSNADHIGGCQYLQRQTGCKIFAPGIEAQFTRAPILEPSFLYGGYPPKPLRHKFLMAQPSDCLDVTDAEFPKDVQVIPLPGHFFDQCGYLMPDGTAFIADCVSSPETLEKYVFPFAYDVAAYIDTLDKLPGLGAKRYVPAHAEPCEDITELAALNKGHMERLGESVLRLCAEPRCFEELLKLAFDENGLALDFQQYVLVGSTIRSLLAWHLDNGRVSAEFTDNRLLWRRA</sequence>
<dbReference type="SMART" id="SM00849">
    <property type="entry name" value="Lactamase_B"/>
    <property type="match status" value="1"/>
</dbReference>
<reference evidence="2" key="1">
    <citation type="submission" date="2020-10" db="EMBL/GenBank/DDBJ databases">
        <authorList>
            <person name="Gilroy R."/>
        </authorList>
    </citation>
    <scope>NUCLEOTIDE SEQUENCE</scope>
    <source>
        <strain evidence="2">ChiHjej10B9-9673</strain>
    </source>
</reference>
<dbReference type="PANTHER" id="PTHR42951:SF14">
    <property type="entry name" value="METALLO-BETA-LACTAMASE SUPERFAMILY PROTEIN"/>
    <property type="match status" value="1"/>
</dbReference>
<dbReference type="InterPro" id="IPR001279">
    <property type="entry name" value="Metallo-B-lactamas"/>
</dbReference>
<comment type="caution">
    <text evidence="2">The sequence shown here is derived from an EMBL/GenBank/DDBJ whole genome shotgun (WGS) entry which is preliminary data.</text>
</comment>
<proteinExistence type="predicted"/>
<accession>A0A9D1FEA7</accession>
<dbReference type="CDD" id="cd07743">
    <property type="entry name" value="metallo-hydrolase-like_MBL-fold"/>
    <property type="match status" value="1"/>
</dbReference>
<feature type="domain" description="Metallo-beta-lactamase" evidence="1">
    <location>
        <begin position="17"/>
        <end position="202"/>
    </location>
</feature>
<evidence type="ECO:0000313" key="2">
    <source>
        <dbReference type="EMBL" id="HIS67338.1"/>
    </source>
</evidence>
<dbReference type="Proteomes" id="UP000824001">
    <property type="component" value="Unassembled WGS sequence"/>
</dbReference>
<dbReference type="AlphaFoldDB" id="A0A9D1FEA7"/>